<dbReference type="SUPFAM" id="SSF46785">
    <property type="entry name" value="Winged helix' DNA-binding domain"/>
    <property type="match status" value="1"/>
</dbReference>
<evidence type="ECO:0000259" key="5">
    <source>
        <dbReference type="PROSITE" id="PS50931"/>
    </source>
</evidence>
<gene>
    <name evidence="6" type="ORF">FB388_6141</name>
</gene>
<dbReference type="GO" id="GO:0003700">
    <property type="term" value="F:DNA-binding transcription factor activity"/>
    <property type="evidence" value="ECO:0007669"/>
    <property type="project" value="InterPro"/>
</dbReference>
<dbReference type="RefSeq" id="WP_142105540.1">
    <property type="nucleotide sequence ID" value="NZ_VFPH01000002.1"/>
</dbReference>
<dbReference type="InterPro" id="IPR036390">
    <property type="entry name" value="WH_DNA-bd_sf"/>
</dbReference>
<keyword evidence="2" id="KW-0805">Transcription regulation</keyword>
<dbReference type="PANTHER" id="PTHR30419">
    <property type="entry name" value="HTH-TYPE TRANSCRIPTIONAL REGULATOR YBHD"/>
    <property type="match status" value="1"/>
</dbReference>
<dbReference type="FunFam" id="1.10.10.10:FF:000001">
    <property type="entry name" value="LysR family transcriptional regulator"/>
    <property type="match status" value="1"/>
</dbReference>
<keyword evidence="3 6" id="KW-0238">DNA-binding</keyword>
<keyword evidence="4" id="KW-0804">Transcription</keyword>
<evidence type="ECO:0000256" key="2">
    <source>
        <dbReference type="ARBA" id="ARBA00023015"/>
    </source>
</evidence>
<organism evidence="6 7">
    <name type="scientific">Pseudonocardia cypriaca</name>
    <dbReference type="NCBI Taxonomy" id="882449"/>
    <lineage>
        <taxon>Bacteria</taxon>
        <taxon>Bacillati</taxon>
        <taxon>Actinomycetota</taxon>
        <taxon>Actinomycetes</taxon>
        <taxon>Pseudonocardiales</taxon>
        <taxon>Pseudonocardiaceae</taxon>
        <taxon>Pseudonocardia</taxon>
    </lineage>
</organism>
<dbReference type="InterPro" id="IPR005119">
    <property type="entry name" value="LysR_subst-bd"/>
</dbReference>
<dbReference type="PANTHER" id="PTHR30419:SF31">
    <property type="entry name" value="BLR3139 PROTEIN"/>
    <property type="match status" value="1"/>
</dbReference>
<feature type="domain" description="HTH lysR-type" evidence="5">
    <location>
        <begin position="1"/>
        <end position="58"/>
    </location>
</feature>
<sequence>MELRQLEYFVAVAEERHFTRAAQRAMVSQSGLSASIRALERELGAPLFVRSTRHVELTEVGRAVLADARRALAGVAAARDAAAAVQGLLRGTVVVGTEQCITGVDVPAVLAAFRAAHPGVDVRLRHEGSLALLEQIPASRVDVAFVAVTGPVPEGVLLFPVARSPMVLMCHPEHPVATGEPTWADLAAQVFVDFPPEWSIRQLGDRAFAQAGRPREVALEVNDVHGLIDLVHHGLGIAIVPEAVARKKSAAGLAVRPLPGGAAIDWEVAVAVGADERAGPAALELCRIARAKAPMRGPVIPTNGALVG</sequence>
<proteinExistence type="inferred from homology"/>
<dbReference type="Gene3D" id="1.10.10.10">
    <property type="entry name" value="Winged helix-like DNA-binding domain superfamily/Winged helix DNA-binding domain"/>
    <property type="match status" value="1"/>
</dbReference>
<protein>
    <submittedName>
        <fullName evidence="6">DNA-binding transcriptional LysR family regulator</fullName>
    </submittedName>
</protein>
<dbReference type="EMBL" id="VFPH01000002">
    <property type="protein sequence ID" value="TQM38893.1"/>
    <property type="molecule type" value="Genomic_DNA"/>
</dbReference>
<dbReference type="GO" id="GO:0003677">
    <property type="term" value="F:DNA binding"/>
    <property type="evidence" value="ECO:0007669"/>
    <property type="project" value="UniProtKB-KW"/>
</dbReference>
<evidence type="ECO:0000313" key="7">
    <source>
        <dbReference type="Proteomes" id="UP000319818"/>
    </source>
</evidence>
<reference evidence="6 7" key="1">
    <citation type="submission" date="2019-06" db="EMBL/GenBank/DDBJ databases">
        <title>Sequencing the genomes of 1000 actinobacteria strains.</title>
        <authorList>
            <person name="Klenk H.-P."/>
        </authorList>
    </citation>
    <scope>NUCLEOTIDE SEQUENCE [LARGE SCALE GENOMIC DNA]</scope>
    <source>
        <strain evidence="6 7">DSM 45511</strain>
    </source>
</reference>
<dbReference type="InterPro" id="IPR000847">
    <property type="entry name" value="LysR_HTH_N"/>
</dbReference>
<dbReference type="Gene3D" id="3.40.190.290">
    <property type="match status" value="1"/>
</dbReference>
<comment type="caution">
    <text evidence="6">The sequence shown here is derived from an EMBL/GenBank/DDBJ whole genome shotgun (WGS) entry which is preliminary data.</text>
</comment>
<dbReference type="GO" id="GO:0005829">
    <property type="term" value="C:cytosol"/>
    <property type="evidence" value="ECO:0007669"/>
    <property type="project" value="TreeGrafter"/>
</dbReference>
<dbReference type="InterPro" id="IPR036388">
    <property type="entry name" value="WH-like_DNA-bd_sf"/>
</dbReference>
<keyword evidence="7" id="KW-1185">Reference proteome</keyword>
<dbReference type="SUPFAM" id="SSF53850">
    <property type="entry name" value="Periplasmic binding protein-like II"/>
    <property type="match status" value="1"/>
</dbReference>
<dbReference type="PRINTS" id="PR00039">
    <property type="entry name" value="HTHLYSR"/>
</dbReference>
<evidence type="ECO:0000256" key="1">
    <source>
        <dbReference type="ARBA" id="ARBA00009437"/>
    </source>
</evidence>
<dbReference type="Proteomes" id="UP000319818">
    <property type="component" value="Unassembled WGS sequence"/>
</dbReference>
<dbReference type="Pfam" id="PF00126">
    <property type="entry name" value="HTH_1"/>
    <property type="match status" value="1"/>
</dbReference>
<evidence type="ECO:0000256" key="3">
    <source>
        <dbReference type="ARBA" id="ARBA00023125"/>
    </source>
</evidence>
<accession>A0A543FYH4</accession>
<name>A0A543FYH4_9PSEU</name>
<evidence type="ECO:0000256" key="4">
    <source>
        <dbReference type="ARBA" id="ARBA00023163"/>
    </source>
</evidence>
<comment type="similarity">
    <text evidence="1">Belongs to the LysR transcriptional regulatory family.</text>
</comment>
<dbReference type="PROSITE" id="PS50931">
    <property type="entry name" value="HTH_LYSR"/>
    <property type="match status" value="1"/>
</dbReference>
<dbReference type="Pfam" id="PF03466">
    <property type="entry name" value="LysR_substrate"/>
    <property type="match status" value="1"/>
</dbReference>
<dbReference type="InterPro" id="IPR050950">
    <property type="entry name" value="HTH-type_LysR_regulators"/>
</dbReference>
<evidence type="ECO:0000313" key="6">
    <source>
        <dbReference type="EMBL" id="TQM38893.1"/>
    </source>
</evidence>
<dbReference type="OrthoDB" id="3181812at2"/>
<dbReference type="AlphaFoldDB" id="A0A543FYH4"/>